<dbReference type="EMBL" id="PVTF01000026">
    <property type="protein sequence ID" value="PRY29137.1"/>
    <property type="molecule type" value="Genomic_DNA"/>
</dbReference>
<comment type="caution">
    <text evidence="1">The sequence shown here is derived from an EMBL/GenBank/DDBJ whole genome shotgun (WGS) entry which is preliminary data.</text>
</comment>
<reference evidence="1 2" key="1">
    <citation type="submission" date="2018-03" db="EMBL/GenBank/DDBJ databases">
        <title>Genomic Encyclopedia of Archaeal and Bacterial Type Strains, Phase II (KMG-II): from individual species to whole genera.</title>
        <authorList>
            <person name="Goeker M."/>
        </authorList>
    </citation>
    <scope>NUCLEOTIDE SEQUENCE [LARGE SCALE GENOMIC DNA]</scope>
    <source>
        <strain evidence="1 2">DSM 44720</strain>
    </source>
</reference>
<dbReference type="Proteomes" id="UP000239494">
    <property type="component" value="Unassembled WGS sequence"/>
</dbReference>
<organism evidence="1 2">
    <name type="scientific">Umezawaea tangerina</name>
    <dbReference type="NCBI Taxonomy" id="84725"/>
    <lineage>
        <taxon>Bacteria</taxon>
        <taxon>Bacillati</taxon>
        <taxon>Actinomycetota</taxon>
        <taxon>Actinomycetes</taxon>
        <taxon>Pseudonocardiales</taxon>
        <taxon>Pseudonocardiaceae</taxon>
        <taxon>Umezawaea</taxon>
    </lineage>
</organism>
<dbReference type="RefSeq" id="WP_106196918.1">
    <property type="nucleotide sequence ID" value="NZ_PVTF01000026.1"/>
</dbReference>
<accession>A0A2T0S6T7</accession>
<proteinExistence type="predicted"/>
<gene>
    <name evidence="1" type="ORF">CLV43_12610</name>
</gene>
<name>A0A2T0S6T7_9PSEU</name>
<evidence type="ECO:0000313" key="1">
    <source>
        <dbReference type="EMBL" id="PRY29137.1"/>
    </source>
</evidence>
<keyword evidence="2" id="KW-1185">Reference proteome</keyword>
<dbReference type="AlphaFoldDB" id="A0A2T0S6T7"/>
<evidence type="ECO:0000313" key="2">
    <source>
        <dbReference type="Proteomes" id="UP000239494"/>
    </source>
</evidence>
<sequence>MSDDVAEFHAPQLLSTQIVDSAAEAVEAVLAADTLDLGVRVYNRLVPDDDSDDTLVEEWVVEIYTNAPAVDPDDDEDDDTPAEA</sequence>
<protein>
    <submittedName>
        <fullName evidence="1">Uncharacterized protein</fullName>
    </submittedName>
</protein>